<dbReference type="SUPFAM" id="SSF52540">
    <property type="entry name" value="P-loop containing nucleoside triphosphate hydrolases"/>
    <property type="match status" value="1"/>
</dbReference>
<proteinExistence type="inferred from homology"/>
<dbReference type="InterPro" id="IPR044764">
    <property type="entry name" value="DDX52/Rok1_DEADc"/>
</dbReference>
<evidence type="ECO:0000256" key="7">
    <source>
        <dbReference type="ARBA" id="ARBA00024310"/>
    </source>
</evidence>
<gene>
    <name evidence="16" type="primary">ROK1</name>
    <name evidence="16" type="ORF">OHK93_001514</name>
</gene>
<dbReference type="InterPro" id="IPR011545">
    <property type="entry name" value="DEAD/DEAH_box_helicase_dom"/>
</dbReference>
<keyword evidence="3 16" id="KW-0378">Hydrolase</keyword>
<dbReference type="InterPro" id="IPR014001">
    <property type="entry name" value="Helicase_ATP-bd"/>
</dbReference>
<evidence type="ECO:0000313" key="16">
    <source>
        <dbReference type="EMBL" id="MDI1490314.1"/>
    </source>
</evidence>
<keyword evidence="2" id="KW-0547">Nucleotide-binding</keyword>
<comment type="caution">
    <text evidence="16">The sequence shown here is derived from an EMBL/GenBank/DDBJ whole genome shotgun (WGS) entry which is preliminary data.</text>
</comment>
<evidence type="ECO:0000256" key="6">
    <source>
        <dbReference type="ARBA" id="ARBA00022884"/>
    </source>
</evidence>
<dbReference type="GO" id="GO:0016787">
    <property type="term" value="F:hydrolase activity"/>
    <property type="evidence" value="ECO:0007669"/>
    <property type="project" value="UniProtKB-KW"/>
</dbReference>
<evidence type="ECO:0000256" key="13">
    <source>
        <dbReference type="SAM" id="MobiDB-lite"/>
    </source>
</evidence>
<dbReference type="InterPro" id="IPR027417">
    <property type="entry name" value="P-loop_NTPase"/>
</dbReference>
<evidence type="ECO:0000256" key="9">
    <source>
        <dbReference type="ARBA" id="ARBA00024367"/>
    </source>
</evidence>
<comment type="subunit">
    <text evidence="9">Interacts with the U3 snoRNA and is associated with the 90S and 40S pre-ribosomes.</text>
</comment>
<dbReference type="SMART" id="SM00490">
    <property type="entry name" value="HELICc"/>
    <property type="match status" value="1"/>
</dbReference>
<evidence type="ECO:0000259" key="15">
    <source>
        <dbReference type="PROSITE" id="PS51194"/>
    </source>
</evidence>
<feature type="region of interest" description="Disordered" evidence="13">
    <location>
        <begin position="673"/>
        <end position="751"/>
    </location>
</feature>
<evidence type="ECO:0000256" key="12">
    <source>
        <dbReference type="ARBA" id="ARBA00047984"/>
    </source>
</evidence>
<dbReference type="Pfam" id="PF00271">
    <property type="entry name" value="Helicase_C"/>
    <property type="match status" value="1"/>
</dbReference>
<evidence type="ECO:0000256" key="11">
    <source>
        <dbReference type="ARBA" id="ARBA00024419"/>
    </source>
</evidence>
<dbReference type="GO" id="GO:0003723">
    <property type="term" value="F:RNA binding"/>
    <property type="evidence" value="ECO:0007669"/>
    <property type="project" value="UniProtKB-KW"/>
</dbReference>
<organism evidence="16 17">
    <name type="scientific">Ramalina farinacea</name>
    <dbReference type="NCBI Taxonomy" id="258253"/>
    <lineage>
        <taxon>Eukaryota</taxon>
        <taxon>Fungi</taxon>
        <taxon>Dikarya</taxon>
        <taxon>Ascomycota</taxon>
        <taxon>Pezizomycotina</taxon>
        <taxon>Lecanoromycetes</taxon>
        <taxon>OSLEUM clade</taxon>
        <taxon>Lecanoromycetidae</taxon>
        <taxon>Lecanorales</taxon>
        <taxon>Lecanorineae</taxon>
        <taxon>Ramalinaceae</taxon>
        <taxon>Ramalina</taxon>
    </lineage>
</organism>
<dbReference type="PROSITE" id="PS51192">
    <property type="entry name" value="HELICASE_ATP_BIND_1"/>
    <property type="match status" value="1"/>
</dbReference>
<dbReference type="GO" id="GO:0030490">
    <property type="term" value="P:maturation of SSU-rRNA"/>
    <property type="evidence" value="ECO:0007669"/>
    <property type="project" value="InterPro"/>
</dbReference>
<accession>A0AA43QRE5</accession>
<evidence type="ECO:0000256" key="4">
    <source>
        <dbReference type="ARBA" id="ARBA00022806"/>
    </source>
</evidence>
<dbReference type="EMBL" id="JAPUFD010000011">
    <property type="protein sequence ID" value="MDI1490314.1"/>
    <property type="molecule type" value="Genomic_DNA"/>
</dbReference>
<evidence type="ECO:0000313" key="17">
    <source>
        <dbReference type="Proteomes" id="UP001161017"/>
    </source>
</evidence>
<dbReference type="PANTHER" id="PTHR47959">
    <property type="entry name" value="ATP-DEPENDENT RNA HELICASE RHLE-RELATED"/>
    <property type="match status" value="1"/>
</dbReference>
<reference evidence="16" key="1">
    <citation type="journal article" date="2023" name="Genome Biol. Evol.">
        <title>First Whole Genome Sequence and Flow Cytometry Genome Size Data for the Lichen-Forming Fungus Ramalina farinacea (Ascomycota).</title>
        <authorList>
            <person name="Llewellyn T."/>
            <person name="Mian S."/>
            <person name="Hill R."/>
            <person name="Leitch I.J."/>
            <person name="Gaya E."/>
        </authorList>
    </citation>
    <scope>NUCLEOTIDE SEQUENCE</scope>
    <source>
        <strain evidence="16">LIQ254RAFAR</strain>
    </source>
</reference>
<feature type="compositionally biased region" description="Basic and acidic residues" evidence="13">
    <location>
        <begin position="684"/>
        <end position="700"/>
    </location>
</feature>
<feature type="domain" description="Helicase C-terminal" evidence="15">
    <location>
        <begin position="495"/>
        <end position="654"/>
    </location>
</feature>
<dbReference type="Proteomes" id="UP001161017">
    <property type="component" value="Unassembled WGS sequence"/>
</dbReference>
<dbReference type="GO" id="GO:0005829">
    <property type="term" value="C:cytosol"/>
    <property type="evidence" value="ECO:0007669"/>
    <property type="project" value="TreeGrafter"/>
</dbReference>
<evidence type="ECO:0000256" key="8">
    <source>
        <dbReference type="ARBA" id="ARBA00024355"/>
    </source>
</evidence>
<feature type="compositionally biased region" description="Basic and acidic residues" evidence="13">
    <location>
        <begin position="712"/>
        <end position="721"/>
    </location>
</feature>
<evidence type="ECO:0000259" key="14">
    <source>
        <dbReference type="PROSITE" id="PS51192"/>
    </source>
</evidence>
<feature type="domain" description="Helicase ATP-binding" evidence="14">
    <location>
        <begin position="221"/>
        <end position="431"/>
    </location>
</feature>
<evidence type="ECO:0000256" key="3">
    <source>
        <dbReference type="ARBA" id="ARBA00022801"/>
    </source>
</evidence>
<dbReference type="GO" id="GO:0005524">
    <property type="term" value="F:ATP binding"/>
    <property type="evidence" value="ECO:0007669"/>
    <property type="project" value="UniProtKB-KW"/>
</dbReference>
<evidence type="ECO:0000256" key="5">
    <source>
        <dbReference type="ARBA" id="ARBA00022840"/>
    </source>
</evidence>
<dbReference type="EC" id="3.6.4.13" evidence="1"/>
<feature type="region of interest" description="Disordered" evidence="13">
    <location>
        <begin position="24"/>
        <end position="73"/>
    </location>
</feature>
<keyword evidence="4" id="KW-0347">Helicase</keyword>
<keyword evidence="5" id="KW-0067">ATP-binding</keyword>
<sequence>MEAFKLLTRSTNVKKAKAIPAVPAAKLPSAGISGDGSEHEDFVTAQGTADAPPRGKKRKRHERLQAEEEQIPPELDLLASANPPAVTSNGSMLKGHGVSAAQKQSGQDYQNAKESLPLMAEQDRRQILKKNKLKITILQKDDRKASKKADAKAKAPLTQIAPQPLTSFAELHSRYRVSRRISENLSRQGYREPTEVQIAGLPLLLGSDEERCLPRKQSSKKKHARSHVDLLTVAPTGSGKTLAFLIPTLQGLLEHRLESKSHSIQEVDADNEVQALIIAPTHELVDQIVNEGRKWATGTGLKIAAMRKGMRLHENLLPKSESQDDIQNDDNAQKTSKHDFLVKTHILVSTPLLLVHALSSSPKAAFASLPSIKYLILDEADVLLDPLFREQTINIWNACSSPSLQTSLWSATIGSSIESLAKNIILDRRKRLNLSEPATPPQYILRLVVGLKDSAVPNISHRLIYAASEQGKLLALRQLIHPSTAPPPPSTPSSSAAQPPPSLQPPFLIFTQTIARAIALHSELHYDIPPEAGGSSRLAVLHSNLSDTARSTVMAGFRRGEIWILITTDLLSRGMDFRGMNGVVNYDIPNTGAAYVHRAGRTGRQGRRGGVCVTLYTKEDIPYVKNVANVIAASERAKAKGKKDSVKGQAGGVGDDEEGEGVQQWLLDSLPDLSKQTRKNLKRRGVESRRQQAADGGDLRKLKKMRISTKSGYDRRMENRRKGAVAGSRARREVVEVEDGGSDGGEWTGFE</sequence>
<comment type="catalytic activity">
    <reaction evidence="12">
        <text>ATP + H2O = ADP + phosphate + H(+)</text>
        <dbReference type="Rhea" id="RHEA:13065"/>
        <dbReference type="ChEBI" id="CHEBI:15377"/>
        <dbReference type="ChEBI" id="CHEBI:15378"/>
        <dbReference type="ChEBI" id="CHEBI:30616"/>
        <dbReference type="ChEBI" id="CHEBI:43474"/>
        <dbReference type="ChEBI" id="CHEBI:456216"/>
        <dbReference type="EC" id="3.6.4.13"/>
    </reaction>
</comment>
<evidence type="ECO:0000256" key="10">
    <source>
        <dbReference type="ARBA" id="ARBA00024410"/>
    </source>
</evidence>
<feature type="compositionally biased region" description="Gly residues" evidence="13">
    <location>
        <begin position="742"/>
        <end position="751"/>
    </location>
</feature>
<dbReference type="PROSITE" id="PS51194">
    <property type="entry name" value="HELICASE_CTER"/>
    <property type="match status" value="1"/>
</dbReference>
<protein>
    <recommendedName>
        <fullName evidence="10">ATP-dependent RNA helicase ROK1</fullName>
        <ecNumber evidence="1">3.6.4.13</ecNumber>
    </recommendedName>
    <alternativeName>
        <fullName evidence="11">ATP-dependent RNA helicase rok1</fullName>
    </alternativeName>
</protein>
<evidence type="ECO:0000256" key="2">
    <source>
        <dbReference type="ARBA" id="ARBA00022741"/>
    </source>
</evidence>
<dbReference type="Pfam" id="PF00270">
    <property type="entry name" value="DEAD"/>
    <property type="match status" value="1"/>
</dbReference>
<dbReference type="PANTHER" id="PTHR47959:SF15">
    <property type="entry name" value="RNA HELICASE"/>
    <property type="match status" value="1"/>
</dbReference>
<name>A0AA43QRE5_9LECA</name>
<dbReference type="GO" id="GO:0003724">
    <property type="term" value="F:RNA helicase activity"/>
    <property type="evidence" value="ECO:0007669"/>
    <property type="project" value="UniProtKB-EC"/>
</dbReference>
<keyword evidence="17" id="KW-1185">Reference proteome</keyword>
<dbReference type="SMART" id="SM00487">
    <property type="entry name" value="DEXDc"/>
    <property type="match status" value="1"/>
</dbReference>
<evidence type="ECO:0000256" key="1">
    <source>
        <dbReference type="ARBA" id="ARBA00012552"/>
    </source>
</evidence>
<keyword evidence="6" id="KW-0694">RNA-binding</keyword>
<dbReference type="InterPro" id="IPR050079">
    <property type="entry name" value="DEAD_box_RNA_helicase"/>
</dbReference>
<dbReference type="CDD" id="cd17957">
    <property type="entry name" value="DEADc_DDX52"/>
    <property type="match status" value="1"/>
</dbReference>
<feature type="region of interest" description="Disordered" evidence="13">
    <location>
        <begin position="638"/>
        <end position="660"/>
    </location>
</feature>
<dbReference type="AlphaFoldDB" id="A0AA43QRE5"/>
<comment type="similarity">
    <text evidence="8">Belongs to the DEAD box helicase family. DDX52/ROK1 subfamily.</text>
</comment>
<dbReference type="Gene3D" id="3.40.50.300">
    <property type="entry name" value="P-loop containing nucleotide triphosphate hydrolases"/>
    <property type="match status" value="2"/>
</dbReference>
<dbReference type="InterPro" id="IPR001650">
    <property type="entry name" value="Helicase_C-like"/>
</dbReference>
<comment type="function">
    <text evidence="7">ATP-dependent RNA helicase involved in 40S ribosomal subunit biogenesis. Required for the processing and cleavage of 35S pre-rRNA at sites A0, A1, and A2, leading to mature 18S rRNA.</text>
</comment>